<dbReference type="InterPro" id="IPR051428">
    <property type="entry name" value="Sphingo_Act-Surfact_Prot"/>
</dbReference>
<evidence type="ECO:0000256" key="1">
    <source>
        <dbReference type="ARBA" id="ARBA00023157"/>
    </source>
</evidence>
<keyword evidence="2" id="KW-0325">Glycoprotein</keyword>
<dbReference type="GO" id="GO:0006629">
    <property type="term" value="P:lipid metabolic process"/>
    <property type="evidence" value="ECO:0007669"/>
    <property type="project" value="InterPro"/>
</dbReference>
<dbReference type="InterPro" id="IPR007856">
    <property type="entry name" value="SapB_1"/>
</dbReference>
<evidence type="ECO:0000256" key="3">
    <source>
        <dbReference type="SAM" id="MobiDB-lite"/>
    </source>
</evidence>
<protein>
    <submittedName>
        <fullName evidence="6">SAPLIP C protein</fullName>
    </submittedName>
</protein>
<evidence type="ECO:0000256" key="2">
    <source>
        <dbReference type="ARBA" id="ARBA00023180"/>
    </source>
</evidence>
<feature type="compositionally biased region" description="Polar residues" evidence="3">
    <location>
        <begin position="146"/>
        <end position="157"/>
    </location>
</feature>
<keyword evidence="1" id="KW-1015">Disulfide bond</keyword>
<feature type="region of interest" description="Disordered" evidence="3">
    <location>
        <begin position="99"/>
        <end position="157"/>
    </location>
</feature>
<dbReference type="PANTHER" id="PTHR11480:SF91">
    <property type="entry name" value="SAPOSIN B-TYPE DOMAIN-CONTAINING PROTEIN"/>
    <property type="match status" value="1"/>
</dbReference>
<dbReference type="Pfam" id="PF05184">
    <property type="entry name" value="SapB_1"/>
    <property type="match status" value="1"/>
</dbReference>
<dbReference type="InterPro" id="IPR008138">
    <property type="entry name" value="SapB_2"/>
</dbReference>
<name>Q9U9A4_DICDI</name>
<sequence>MKFLIVLILALVALSSVNSLNIKDDAECMLCNVIVDEAEAYVAQNFNSTEISSILSENCQLLPSFQDVCIGIVDEYTPTIIKYIIAKESPTTICEQINCCDSSSSSSSSQDSSSSNNDSWSEFGSSSQDSSSFENNSSSDNSQSNTGASTGTSGHSL</sequence>
<dbReference type="PROSITE" id="PS50015">
    <property type="entry name" value="SAP_B"/>
    <property type="match status" value="1"/>
</dbReference>
<dbReference type="EMBL" id="AF175768">
    <property type="protein sequence ID" value="AAD49964.1"/>
    <property type="molecule type" value="mRNA"/>
</dbReference>
<dbReference type="InterPro" id="IPR008139">
    <property type="entry name" value="SaposinB_dom"/>
</dbReference>
<dbReference type="VEuPathDB" id="AmoebaDB:DDB_G0286561"/>
<dbReference type="SUPFAM" id="SSF47862">
    <property type="entry name" value="Saposin"/>
    <property type="match status" value="1"/>
</dbReference>
<dbReference type="PANTHER" id="PTHR11480">
    <property type="entry name" value="SAPOSIN-RELATED"/>
    <property type="match status" value="1"/>
</dbReference>
<dbReference type="Gene3D" id="1.10.225.10">
    <property type="entry name" value="Saposin-like"/>
    <property type="match status" value="2"/>
</dbReference>
<feature type="domain" description="Saposin B-type" evidence="5">
    <location>
        <begin position="24"/>
        <end position="104"/>
    </location>
</feature>
<keyword evidence="4" id="KW-0732">Signal</keyword>
<evidence type="ECO:0000256" key="4">
    <source>
        <dbReference type="SAM" id="SignalP"/>
    </source>
</evidence>
<feature type="compositionally biased region" description="Low complexity" evidence="3">
    <location>
        <begin position="101"/>
        <end position="145"/>
    </location>
</feature>
<evidence type="ECO:0000313" key="6">
    <source>
        <dbReference type="EMBL" id="AAD49964.1"/>
    </source>
</evidence>
<dbReference type="Pfam" id="PF03489">
    <property type="entry name" value="SapB_2"/>
    <property type="match status" value="1"/>
</dbReference>
<accession>Q9U9A4</accession>
<dbReference type="AlphaFoldDB" id="Q9U9A4"/>
<dbReference type="SMART" id="SM00741">
    <property type="entry name" value="SapB"/>
    <property type="match status" value="1"/>
</dbReference>
<proteinExistence type="evidence at transcript level"/>
<evidence type="ECO:0000259" key="5">
    <source>
        <dbReference type="PROSITE" id="PS50015"/>
    </source>
</evidence>
<reference evidence="6" key="1">
    <citation type="submission" date="1999-08" db="EMBL/GenBank/DDBJ databases">
        <title>Cloning of SAPLIP C of Dictyostelium discoideum.</title>
        <authorList>
            <person name="Rudolph M."/>
            <person name="Nickel R."/>
            <person name="Leippe M."/>
        </authorList>
    </citation>
    <scope>NUCLEOTIDE SEQUENCE</scope>
    <source>
        <strain evidence="6">AX2</strain>
    </source>
</reference>
<dbReference type="InterPro" id="IPR011001">
    <property type="entry name" value="Saposin-like"/>
</dbReference>
<feature type="signal peptide" evidence="4">
    <location>
        <begin position="1"/>
        <end position="19"/>
    </location>
</feature>
<organism evidence="6">
    <name type="scientific">Dictyostelium discoideum</name>
    <name type="common">Social amoeba</name>
    <dbReference type="NCBI Taxonomy" id="44689"/>
    <lineage>
        <taxon>Eukaryota</taxon>
        <taxon>Amoebozoa</taxon>
        <taxon>Evosea</taxon>
        <taxon>Eumycetozoa</taxon>
        <taxon>Dictyostelia</taxon>
        <taxon>Dictyosteliales</taxon>
        <taxon>Dictyosteliaceae</taxon>
        <taxon>Dictyostelium</taxon>
    </lineage>
</organism>
<feature type="chain" id="PRO_5004334265" evidence="4">
    <location>
        <begin position="20"/>
        <end position="157"/>
    </location>
</feature>